<gene>
    <name evidence="1" type="ORF">Patl1_20830</name>
</gene>
<keyword evidence="2" id="KW-1185">Reference proteome</keyword>
<dbReference type="EMBL" id="CM047900">
    <property type="protein sequence ID" value="KAJ0100253.1"/>
    <property type="molecule type" value="Genomic_DNA"/>
</dbReference>
<comment type="caution">
    <text evidence="1">The sequence shown here is derived from an EMBL/GenBank/DDBJ whole genome shotgun (WGS) entry which is preliminary data.</text>
</comment>
<evidence type="ECO:0000313" key="1">
    <source>
        <dbReference type="EMBL" id="KAJ0100253.1"/>
    </source>
</evidence>
<organism evidence="1 2">
    <name type="scientific">Pistacia atlantica</name>
    <dbReference type="NCBI Taxonomy" id="434234"/>
    <lineage>
        <taxon>Eukaryota</taxon>
        <taxon>Viridiplantae</taxon>
        <taxon>Streptophyta</taxon>
        <taxon>Embryophyta</taxon>
        <taxon>Tracheophyta</taxon>
        <taxon>Spermatophyta</taxon>
        <taxon>Magnoliopsida</taxon>
        <taxon>eudicotyledons</taxon>
        <taxon>Gunneridae</taxon>
        <taxon>Pentapetalae</taxon>
        <taxon>rosids</taxon>
        <taxon>malvids</taxon>
        <taxon>Sapindales</taxon>
        <taxon>Anacardiaceae</taxon>
        <taxon>Pistacia</taxon>
    </lineage>
</organism>
<name>A0ACC1BN19_9ROSI</name>
<proteinExistence type="predicted"/>
<reference evidence="2" key="1">
    <citation type="journal article" date="2023" name="G3 (Bethesda)">
        <title>Genome assembly and association tests identify interacting loci associated with vigor, precocity, and sex in interspecific pistachio rootstocks.</title>
        <authorList>
            <person name="Palmer W."/>
            <person name="Jacygrad E."/>
            <person name="Sagayaradj S."/>
            <person name="Cavanaugh K."/>
            <person name="Han R."/>
            <person name="Bertier L."/>
            <person name="Beede B."/>
            <person name="Kafkas S."/>
            <person name="Golino D."/>
            <person name="Preece J."/>
            <person name="Michelmore R."/>
        </authorList>
    </citation>
    <scope>NUCLEOTIDE SEQUENCE [LARGE SCALE GENOMIC DNA]</scope>
</reference>
<accession>A0ACC1BN19</accession>
<evidence type="ECO:0000313" key="2">
    <source>
        <dbReference type="Proteomes" id="UP001164250"/>
    </source>
</evidence>
<dbReference type="Proteomes" id="UP001164250">
    <property type="component" value="Chromosome 4"/>
</dbReference>
<sequence>MYSREHCCRPRRHDIQWSHNFWICIFVKVRVLSNATSSS</sequence>
<protein>
    <submittedName>
        <fullName evidence="1">Uncharacterized protein</fullName>
    </submittedName>
</protein>